<feature type="signal peptide" evidence="2">
    <location>
        <begin position="1"/>
        <end position="19"/>
    </location>
</feature>
<dbReference type="CDD" id="cd07012">
    <property type="entry name" value="PBP2_Bug_TTT"/>
    <property type="match status" value="1"/>
</dbReference>
<dbReference type="PROSITE" id="PS51257">
    <property type="entry name" value="PROKAR_LIPOPROTEIN"/>
    <property type="match status" value="1"/>
</dbReference>
<organism evidence="3 4">
    <name type="scientific">Oscillibacter hominis</name>
    <dbReference type="NCBI Taxonomy" id="2763056"/>
    <lineage>
        <taxon>Bacteria</taxon>
        <taxon>Bacillati</taxon>
        <taxon>Bacillota</taxon>
        <taxon>Clostridia</taxon>
        <taxon>Eubacteriales</taxon>
        <taxon>Oscillospiraceae</taxon>
        <taxon>Oscillibacter</taxon>
    </lineage>
</organism>
<dbReference type="Proteomes" id="UP000515960">
    <property type="component" value="Chromosome"/>
</dbReference>
<protein>
    <submittedName>
        <fullName evidence="3">Tripartite tricarboxylate transporter substrate binding protein</fullName>
    </submittedName>
</protein>
<evidence type="ECO:0000256" key="1">
    <source>
        <dbReference type="ARBA" id="ARBA00006987"/>
    </source>
</evidence>
<evidence type="ECO:0000313" key="3">
    <source>
        <dbReference type="EMBL" id="QNL44048.1"/>
    </source>
</evidence>
<evidence type="ECO:0000313" key="4">
    <source>
        <dbReference type="Proteomes" id="UP000515960"/>
    </source>
</evidence>
<dbReference type="KEGG" id="ohi:H8790_11440"/>
<dbReference type="Gene3D" id="3.40.190.10">
    <property type="entry name" value="Periplasmic binding protein-like II"/>
    <property type="match status" value="1"/>
</dbReference>
<accession>A0A7G9B3B7</accession>
<dbReference type="AlphaFoldDB" id="A0A7G9B3B7"/>
<evidence type="ECO:0000256" key="2">
    <source>
        <dbReference type="SAM" id="SignalP"/>
    </source>
</evidence>
<keyword evidence="4" id="KW-1185">Reference proteome</keyword>
<keyword evidence="2" id="KW-0732">Signal</keyword>
<name>A0A7G9B3B7_9FIRM</name>
<comment type="similarity">
    <text evidence="1">Belongs to the UPF0065 (bug) family.</text>
</comment>
<dbReference type="SUPFAM" id="SSF53850">
    <property type="entry name" value="Periplasmic binding protein-like II"/>
    <property type="match status" value="1"/>
</dbReference>
<dbReference type="PANTHER" id="PTHR42928:SF5">
    <property type="entry name" value="BLR1237 PROTEIN"/>
    <property type="match status" value="1"/>
</dbReference>
<dbReference type="Pfam" id="PF03401">
    <property type="entry name" value="TctC"/>
    <property type="match status" value="1"/>
</dbReference>
<proteinExistence type="inferred from homology"/>
<sequence>MKRLFALLLTLAMCASLLAACGNGGSSSGGSSASGSGDASSTGGDAYPEGTITITVAYSAGGSSDKLARMVQPYLQDELGVNVVVENQGGASGQIAAESFLRKDPDGYNLLAVNAPGIFYTVALQDTTYDYGDLVPVWVESYDPIVMLALNASEFNTLGDFIEGAKDNPGKYSVGYAAGGGQQATALWLKDNLDLDIKLVSYDGGSDASAALLGGHVDVIFGDAYARVDLVTEAKALGIGTAEANTAWPDAVSFNEQLKAYSVEMPSDEFQARMGCYWVSKDFVDQYPDRYQKLISAFEKACANEEYIQTLKDANVYDSAVLASGATYSQQMEQMADEVETVVAPLFAES</sequence>
<dbReference type="RefSeq" id="WP_187332633.1">
    <property type="nucleotide sequence ID" value="NZ_CP060490.1"/>
</dbReference>
<feature type="chain" id="PRO_5039170395" evidence="2">
    <location>
        <begin position="20"/>
        <end position="350"/>
    </location>
</feature>
<dbReference type="PANTHER" id="PTHR42928">
    <property type="entry name" value="TRICARBOXYLATE-BINDING PROTEIN"/>
    <property type="match status" value="1"/>
</dbReference>
<reference evidence="3 4" key="1">
    <citation type="submission" date="2020-08" db="EMBL/GenBank/DDBJ databases">
        <authorList>
            <person name="Liu C."/>
            <person name="Sun Q."/>
        </authorList>
    </citation>
    <scope>NUCLEOTIDE SEQUENCE [LARGE SCALE GENOMIC DNA]</scope>
    <source>
        <strain evidence="3 4">NSJ-62</strain>
    </source>
</reference>
<dbReference type="Gene3D" id="3.40.190.150">
    <property type="entry name" value="Bordetella uptake gene, domain 1"/>
    <property type="match status" value="1"/>
</dbReference>
<dbReference type="InterPro" id="IPR005064">
    <property type="entry name" value="BUG"/>
</dbReference>
<gene>
    <name evidence="3" type="ORF">H8790_11440</name>
</gene>
<dbReference type="EMBL" id="CP060490">
    <property type="protein sequence ID" value="QNL44048.1"/>
    <property type="molecule type" value="Genomic_DNA"/>
</dbReference>
<dbReference type="InterPro" id="IPR042100">
    <property type="entry name" value="Bug_dom1"/>
</dbReference>